<sequence length="76" mass="8232">MSLRPLALMGGGDERGVLCWDTRRGRPRWLPATAIGWTDLTDDEVERHVVRGQRGLAARVLRDGPASLGPAGGQRA</sequence>
<evidence type="ECO:0000313" key="1">
    <source>
        <dbReference type="EMBL" id="QTR04600.1"/>
    </source>
</evidence>
<protein>
    <submittedName>
        <fullName evidence="1">Uncharacterized protein</fullName>
    </submittedName>
</protein>
<accession>A0A8T8I2F1</accession>
<dbReference type="AlphaFoldDB" id="A0A8T8I2F1"/>
<evidence type="ECO:0000313" key="2">
    <source>
        <dbReference type="Proteomes" id="UP000671828"/>
    </source>
</evidence>
<dbReference type="EMBL" id="CP072788">
    <property type="protein sequence ID" value="QTR04600.1"/>
    <property type="molecule type" value="Genomic_DNA"/>
</dbReference>
<reference evidence="1" key="1">
    <citation type="submission" date="2021-04" db="EMBL/GenBank/DDBJ databases">
        <title>Saccharothrix algeriensis WGS.</title>
        <authorList>
            <person name="Stuskova K."/>
            <person name="Hakalova E."/>
            <person name="Tebbal A.B."/>
            <person name="Eichmeier A."/>
        </authorList>
    </citation>
    <scope>NUCLEOTIDE SEQUENCE</scope>
    <source>
        <strain evidence="1">NRRL B-24137</strain>
    </source>
</reference>
<organism evidence="1 2">
    <name type="scientific">Saccharothrix algeriensis</name>
    <dbReference type="NCBI Taxonomy" id="173560"/>
    <lineage>
        <taxon>Bacteria</taxon>
        <taxon>Bacillati</taxon>
        <taxon>Actinomycetota</taxon>
        <taxon>Actinomycetes</taxon>
        <taxon>Pseudonocardiales</taxon>
        <taxon>Pseudonocardiaceae</taxon>
        <taxon>Saccharothrix</taxon>
    </lineage>
</organism>
<gene>
    <name evidence="1" type="ORF">J7S33_07020</name>
</gene>
<dbReference type="Proteomes" id="UP000671828">
    <property type="component" value="Chromosome"/>
</dbReference>
<proteinExistence type="predicted"/>
<feature type="non-terminal residue" evidence="1">
    <location>
        <position position="76"/>
    </location>
</feature>
<name>A0A8T8I2F1_9PSEU</name>